<reference evidence="2" key="1">
    <citation type="journal article" date="2023" name="Nat. Plants">
        <title>Single-cell RNA sequencing provides a high-resolution roadmap for understanding the multicellular compartmentation of specialized metabolism.</title>
        <authorList>
            <person name="Sun S."/>
            <person name="Shen X."/>
            <person name="Li Y."/>
            <person name="Li Y."/>
            <person name="Wang S."/>
            <person name="Li R."/>
            <person name="Zhang H."/>
            <person name="Shen G."/>
            <person name="Guo B."/>
            <person name="Wei J."/>
            <person name="Xu J."/>
            <person name="St-Pierre B."/>
            <person name="Chen S."/>
            <person name="Sun C."/>
        </authorList>
    </citation>
    <scope>NUCLEOTIDE SEQUENCE [LARGE SCALE GENOMIC DNA]</scope>
</reference>
<evidence type="ECO:0000313" key="2">
    <source>
        <dbReference type="Proteomes" id="UP001060085"/>
    </source>
</evidence>
<comment type="caution">
    <text evidence="1">The sequence shown here is derived from an EMBL/GenBank/DDBJ whole genome shotgun (WGS) entry which is preliminary data.</text>
</comment>
<gene>
    <name evidence="1" type="ORF">M9H77_25366</name>
</gene>
<accession>A0ACC0AAV9</accession>
<name>A0ACC0AAV9_CATRO</name>
<keyword evidence="2" id="KW-1185">Reference proteome</keyword>
<sequence length="197" mass="22711">MEAINPVRVMLFWDSEIARDAYGPYFTGTIRKSWTLPKNRIISQAELNVRMTMRVPSYYEVHFMLYFNLYSMNNDEEMRYLWTIPPHLAKEGIHILVEFEHIHQQNIPNTQDGNTTTLPKHITVVTQMVSDKPSMLYNTVNNDDDEVDGSDGDDAISSQSESDDDNDPKEGEFQTPLNPVNPVNPVTENIVQQWESS</sequence>
<organism evidence="1 2">
    <name type="scientific">Catharanthus roseus</name>
    <name type="common">Madagascar periwinkle</name>
    <name type="synonym">Vinca rosea</name>
    <dbReference type="NCBI Taxonomy" id="4058"/>
    <lineage>
        <taxon>Eukaryota</taxon>
        <taxon>Viridiplantae</taxon>
        <taxon>Streptophyta</taxon>
        <taxon>Embryophyta</taxon>
        <taxon>Tracheophyta</taxon>
        <taxon>Spermatophyta</taxon>
        <taxon>Magnoliopsida</taxon>
        <taxon>eudicotyledons</taxon>
        <taxon>Gunneridae</taxon>
        <taxon>Pentapetalae</taxon>
        <taxon>asterids</taxon>
        <taxon>lamiids</taxon>
        <taxon>Gentianales</taxon>
        <taxon>Apocynaceae</taxon>
        <taxon>Rauvolfioideae</taxon>
        <taxon>Vinceae</taxon>
        <taxon>Catharanthinae</taxon>
        <taxon>Catharanthus</taxon>
    </lineage>
</organism>
<protein>
    <submittedName>
        <fullName evidence="1">Uncharacterized protein</fullName>
    </submittedName>
</protein>
<proteinExistence type="predicted"/>
<dbReference type="Proteomes" id="UP001060085">
    <property type="component" value="Linkage Group LG06"/>
</dbReference>
<dbReference type="EMBL" id="CM044706">
    <property type="protein sequence ID" value="KAI5656573.1"/>
    <property type="molecule type" value="Genomic_DNA"/>
</dbReference>
<evidence type="ECO:0000313" key="1">
    <source>
        <dbReference type="EMBL" id="KAI5656573.1"/>
    </source>
</evidence>